<evidence type="ECO:0000259" key="2">
    <source>
        <dbReference type="Pfam" id="PF25298"/>
    </source>
</evidence>
<dbReference type="Pfam" id="PF25298">
    <property type="entry name" value="Baculo_FP_2nd"/>
    <property type="match status" value="1"/>
</dbReference>
<organism evidence="3 4">
    <name type="scientific">Plutella xylostella</name>
    <name type="common">Diamondback moth</name>
    <name type="synonym">Plutella maculipennis</name>
    <dbReference type="NCBI Taxonomy" id="51655"/>
    <lineage>
        <taxon>Eukaryota</taxon>
        <taxon>Metazoa</taxon>
        <taxon>Ecdysozoa</taxon>
        <taxon>Arthropoda</taxon>
        <taxon>Hexapoda</taxon>
        <taxon>Insecta</taxon>
        <taxon>Pterygota</taxon>
        <taxon>Neoptera</taxon>
        <taxon>Endopterygota</taxon>
        <taxon>Lepidoptera</taxon>
        <taxon>Glossata</taxon>
        <taxon>Ditrysia</taxon>
        <taxon>Yponomeutoidea</taxon>
        <taxon>Plutellidae</taxon>
        <taxon>Plutella</taxon>
    </lineage>
</organism>
<accession>A0A8S4D8S9</accession>
<proteinExistence type="predicted"/>
<gene>
    <name evidence="3" type="ORF">PLXY2_LOCUS1381</name>
</gene>
<evidence type="ECO:0000256" key="1">
    <source>
        <dbReference type="SAM" id="MobiDB-lite"/>
    </source>
</evidence>
<dbReference type="Proteomes" id="UP000653454">
    <property type="component" value="Unassembled WGS sequence"/>
</dbReference>
<feature type="region of interest" description="Disordered" evidence="1">
    <location>
        <begin position="1"/>
        <end position="32"/>
    </location>
</feature>
<sequence>MPRTARSPPKAAPKKVSADPEATKNKTPENISQAAKRLRAECSPGNEFLQLKEEIKQMLADWKLEQDSALSKLISEMSDLKAQNFKLQKSFLDIEKSMEFMSSKYEDFSNKMKDISKERDELRSYVLSLESRIQDIQSVSRSSSVEIRNIPSNDKETQQDLTSIVCGIGKTLNVDVSPGEIRDIYRGPGKPEKNRALAVEFHSVLKKKHFLAAVREFNRGKPMTEKLNSSHYGRSGQSIPIYIDEHLPYSAKKLFYEARNYAKQHNFKYCWTNDGKIFLRKDNGQKAINIKSAKCLQSLVPSSQ</sequence>
<dbReference type="InterPro" id="IPR057251">
    <property type="entry name" value="FP_C"/>
</dbReference>
<dbReference type="EMBL" id="CAJHNJ030000003">
    <property type="protein sequence ID" value="CAG9093589.1"/>
    <property type="molecule type" value="Genomic_DNA"/>
</dbReference>
<keyword evidence="4" id="KW-1185">Reference proteome</keyword>
<dbReference type="AlphaFoldDB" id="A0A8S4D8S9"/>
<feature type="domain" description="FP protein C-terminal" evidence="2">
    <location>
        <begin position="251"/>
        <end position="299"/>
    </location>
</feature>
<reference evidence="3" key="1">
    <citation type="submission" date="2020-11" db="EMBL/GenBank/DDBJ databases">
        <authorList>
            <person name="Whiteford S."/>
        </authorList>
    </citation>
    <scope>NUCLEOTIDE SEQUENCE</scope>
</reference>
<protein>
    <submittedName>
        <fullName evidence="3">(diamondback moth) hypothetical protein</fullName>
    </submittedName>
</protein>
<evidence type="ECO:0000313" key="3">
    <source>
        <dbReference type="EMBL" id="CAG9093589.1"/>
    </source>
</evidence>
<name>A0A8S4D8S9_PLUXY</name>
<evidence type="ECO:0000313" key="4">
    <source>
        <dbReference type="Proteomes" id="UP000653454"/>
    </source>
</evidence>
<comment type="caution">
    <text evidence="3">The sequence shown here is derived from an EMBL/GenBank/DDBJ whole genome shotgun (WGS) entry which is preliminary data.</text>
</comment>
<feature type="compositionally biased region" description="Basic and acidic residues" evidence="1">
    <location>
        <begin position="16"/>
        <end position="27"/>
    </location>
</feature>